<evidence type="ECO:0000313" key="2">
    <source>
        <dbReference type="EMBL" id="KAJ2755689.1"/>
    </source>
</evidence>
<dbReference type="InterPro" id="IPR054722">
    <property type="entry name" value="PolX-like_BBD"/>
</dbReference>
<proteinExistence type="predicted"/>
<dbReference type="EMBL" id="JANBUH010000052">
    <property type="protein sequence ID" value="KAJ2755689.1"/>
    <property type="molecule type" value="Genomic_DNA"/>
</dbReference>
<accession>A0A9W8GXQ2</accession>
<keyword evidence="3" id="KW-1185">Reference proteome</keyword>
<reference evidence="2" key="1">
    <citation type="submission" date="2022-07" db="EMBL/GenBank/DDBJ databases">
        <title>Phylogenomic reconstructions and comparative analyses of Kickxellomycotina fungi.</title>
        <authorList>
            <person name="Reynolds N.K."/>
            <person name="Stajich J.E."/>
            <person name="Barry K."/>
            <person name="Grigoriev I.V."/>
            <person name="Crous P."/>
            <person name="Smith M.E."/>
        </authorList>
    </citation>
    <scope>NUCLEOTIDE SEQUENCE</scope>
    <source>
        <strain evidence="2">BCRC 34297</strain>
    </source>
</reference>
<dbReference type="Pfam" id="PF14223">
    <property type="entry name" value="Retrotran_gag_2"/>
    <property type="match status" value="1"/>
</dbReference>
<name>A0A9W8GXQ2_9FUNG</name>
<dbReference type="Pfam" id="PF22936">
    <property type="entry name" value="Pol_BBD"/>
    <property type="match status" value="1"/>
</dbReference>
<evidence type="ECO:0000313" key="3">
    <source>
        <dbReference type="Proteomes" id="UP001140011"/>
    </source>
</evidence>
<comment type="caution">
    <text evidence="2">The sequence shown here is derived from an EMBL/GenBank/DDBJ whole genome shotgun (WGS) entry which is preliminary data.</text>
</comment>
<gene>
    <name evidence="2" type="ORF">GGI19_001442</name>
</gene>
<dbReference type="OrthoDB" id="5598729at2759"/>
<organism evidence="2 3">
    <name type="scientific">Coemansia pectinata</name>
    <dbReference type="NCBI Taxonomy" id="1052879"/>
    <lineage>
        <taxon>Eukaryota</taxon>
        <taxon>Fungi</taxon>
        <taxon>Fungi incertae sedis</taxon>
        <taxon>Zoopagomycota</taxon>
        <taxon>Kickxellomycotina</taxon>
        <taxon>Kickxellomycetes</taxon>
        <taxon>Kickxellales</taxon>
        <taxon>Kickxellaceae</taxon>
        <taxon>Coemansia</taxon>
    </lineage>
</organism>
<feature type="domain" description="Retrovirus-related Pol polyprotein from transposon TNT 1-94-like beta-barrel" evidence="1">
    <location>
        <begin position="269"/>
        <end position="339"/>
    </location>
</feature>
<evidence type="ECO:0000259" key="1">
    <source>
        <dbReference type="Pfam" id="PF22936"/>
    </source>
</evidence>
<dbReference type="Proteomes" id="UP001140011">
    <property type="component" value="Unassembled WGS sequence"/>
</dbReference>
<dbReference type="AlphaFoldDB" id="A0A9W8GXQ2"/>
<protein>
    <recommendedName>
        <fullName evidence="1">Retrovirus-related Pol polyprotein from transposon TNT 1-94-like beta-barrel domain-containing protein</fullName>
    </recommendedName>
</protein>
<sequence length="341" mass="37609">MTTLESKTFDGAGDFDRWAKATMNMIKYRGAIDALITDITNAKLPKDKDERRDEIDRIEHIEGIAHTLLCLSLAPELGVLGDKRTAYELWNELHSSYSIPDTVKVMRELRILMGTRMKNSEIDGRAFISRFQQHMDNTLATGPTVEQILAVILLLSLNSHYDSVVAKFTAMKLGELLFKDVQNAIKLQSDVIVYRVPKPDNSFTGASKRGNRFCAHCKTAAHNTGNFRTKRAKDERNDKISGLPKFELGDTAVYSVHDLANLMGNQDVWLLGSGATASFCHSYSAFLSYKAEEGQITTMGGEVLPVCGRGSVALGDSIQIDNVLHVPGSVVNVLSVSRLAV</sequence>